<evidence type="ECO:0000313" key="3">
    <source>
        <dbReference type="EMBL" id="GAA4127794.1"/>
    </source>
</evidence>
<proteinExistence type="predicted"/>
<keyword evidence="4" id="KW-1185">Reference proteome</keyword>
<dbReference type="InterPro" id="IPR037049">
    <property type="entry name" value="DUF1214_C_sf"/>
</dbReference>
<organism evidence="3 4">
    <name type="scientific">Flavobacterium chungbukense</name>
    <dbReference type="NCBI Taxonomy" id="877464"/>
    <lineage>
        <taxon>Bacteria</taxon>
        <taxon>Pseudomonadati</taxon>
        <taxon>Bacteroidota</taxon>
        <taxon>Flavobacteriia</taxon>
        <taxon>Flavobacteriales</taxon>
        <taxon>Flavobacteriaceae</taxon>
        <taxon>Flavobacterium</taxon>
    </lineage>
</organism>
<dbReference type="SUPFAM" id="SSF160935">
    <property type="entry name" value="VPA0735-like"/>
    <property type="match status" value="1"/>
</dbReference>
<evidence type="ECO:0000259" key="2">
    <source>
        <dbReference type="Pfam" id="PF06863"/>
    </source>
</evidence>
<dbReference type="InterPro" id="IPR037050">
    <property type="entry name" value="DUF1254_sf"/>
</dbReference>
<dbReference type="Proteomes" id="UP001501333">
    <property type="component" value="Unassembled WGS sequence"/>
</dbReference>
<evidence type="ECO:0000259" key="1">
    <source>
        <dbReference type="Pfam" id="PF06742"/>
    </source>
</evidence>
<reference evidence="4" key="1">
    <citation type="journal article" date="2019" name="Int. J. Syst. Evol. Microbiol.">
        <title>The Global Catalogue of Microorganisms (GCM) 10K type strain sequencing project: providing services to taxonomists for standard genome sequencing and annotation.</title>
        <authorList>
            <consortium name="The Broad Institute Genomics Platform"/>
            <consortium name="The Broad Institute Genome Sequencing Center for Infectious Disease"/>
            <person name="Wu L."/>
            <person name="Ma J."/>
        </authorList>
    </citation>
    <scope>NUCLEOTIDE SEQUENCE [LARGE SCALE GENOMIC DNA]</scope>
    <source>
        <strain evidence="4">JCM 17386</strain>
    </source>
</reference>
<evidence type="ECO:0000313" key="4">
    <source>
        <dbReference type="Proteomes" id="UP001501333"/>
    </source>
</evidence>
<dbReference type="Pfam" id="PF06742">
    <property type="entry name" value="DUF1214"/>
    <property type="match status" value="1"/>
</dbReference>
<dbReference type="Pfam" id="PF06863">
    <property type="entry name" value="DUF1254"/>
    <property type="match status" value="1"/>
</dbReference>
<dbReference type="PANTHER" id="PTHR36509:SF2">
    <property type="entry name" value="BLL3101 PROTEIN"/>
    <property type="match status" value="1"/>
</dbReference>
<protein>
    <submittedName>
        <fullName evidence="3">DUF1254 domain-containing protein</fullName>
    </submittedName>
</protein>
<name>A0ABP7XXY8_9FLAO</name>
<comment type="caution">
    <text evidence="3">The sequence shown here is derived from an EMBL/GenBank/DDBJ whole genome shotgun (WGS) entry which is preliminary data.</text>
</comment>
<feature type="domain" description="DUF1254" evidence="2">
    <location>
        <begin position="72"/>
        <end position="204"/>
    </location>
</feature>
<dbReference type="InterPro" id="IPR010679">
    <property type="entry name" value="DUF1254"/>
</dbReference>
<dbReference type="EMBL" id="BAABAO010000005">
    <property type="protein sequence ID" value="GAA4127794.1"/>
    <property type="molecule type" value="Genomic_DNA"/>
</dbReference>
<sequence>MFVFIAIFSCKKKETVTAEKEGGTNTAITKSADSAKAIAKEAWIYIFPLAMNYRTMHLYALDKTYPDYAGGFNKFKHYDKIFTPADTAVVTPNNDTPYSWAILNLSDEPIVLELPEITNRYYSFQFVDLYTFNFAYVGSRATGDKTGKYLIAGPDWKGEKPNGIDKVIQSETNLITLLGRTELKMASGDIENVKKIQSQYKLTPWHEFSKTTAPAHKEYALPFPAFKQADLTSAEFIGLGSNLLQYTSPNNAETDLRVKLAKIGLVPGKEFDAKNYSPEVLKAINEGVAEAGKELEDGANKLTNATDLFGTREELNGDFTKRALGAAAGLYGNTKQEAIYIGTRTDKENAILSGKNKYVIRFPKGQTPPAKYFWSITLYELPSRYLVNNPINRYSIGDRTTGLKYEPNGDLNIYIQNEVPKGKESNWLPAPKNAFYYLIRIYGPDESILKGTWKAPQPELVK</sequence>
<gene>
    <name evidence="3" type="ORF">GCM10022250_15870</name>
</gene>
<accession>A0ABP7XXY8</accession>
<dbReference type="PANTHER" id="PTHR36509">
    <property type="entry name" value="BLL3101 PROTEIN"/>
    <property type="match status" value="1"/>
</dbReference>
<feature type="domain" description="DUF1214" evidence="1">
    <location>
        <begin position="337"/>
        <end position="446"/>
    </location>
</feature>
<dbReference type="Gene3D" id="2.60.120.600">
    <property type="entry name" value="Domain of unknown function DUF1214, C-terminal domain"/>
    <property type="match status" value="1"/>
</dbReference>
<dbReference type="InterPro" id="IPR010621">
    <property type="entry name" value="DUF1214"/>
</dbReference>
<dbReference type="Gene3D" id="2.60.40.1610">
    <property type="entry name" value="Domain of unknown function DUF1254"/>
    <property type="match status" value="1"/>
</dbReference>